<dbReference type="Gene3D" id="2.60.40.1630">
    <property type="entry name" value="bacillus anthracis domain"/>
    <property type="match status" value="1"/>
</dbReference>
<name>A0A7V8N225_9LACT</name>
<evidence type="ECO:0000313" key="2">
    <source>
        <dbReference type="EMBL" id="MBA0017136.1"/>
    </source>
</evidence>
<keyword evidence="3" id="KW-1185">Reference proteome</keyword>
<keyword evidence="1" id="KW-1133">Transmembrane helix</keyword>
<organism evidence="2 3">
    <name type="scientific">Pseudolactococcus laudensis</name>
    <dbReference type="NCBI Taxonomy" id="1494461"/>
    <lineage>
        <taxon>Bacteria</taxon>
        <taxon>Bacillati</taxon>
        <taxon>Bacillota</taxon>
        <taxon>Bacilli</taxon>
        <taxon>Lactobacillales</taxon>
        <taxon>Streptococcaceae</taxon>
        <taxon>Pseudolactococcus</taxon>
    </lineage>
</organism>
<dbReference type="AlphaFoldDB" id="A0A7V8N225"/>
<dbReference type="Proteomes" id="UP000530186">
    <property type="component" value="Unassembled WGS sequence"/>
</dbReference>
<dbReference type="RefSeq" id="WP_180747264.1">
    <property type="nucleotide sequence ID" value="NZ_CBCRWQ010000014.1"/>
</dbReference>
<reference evidence="2 3" key="1">
    <citation type="submission" date="2020-07" db="EMBL/GenBank/DDBJ databases">
        <authorList>
            <person name="Hilgarth M."/>
            <person name="Werum V."/>
            <person name="Vogel R.F."/>
        </authorList>
    </citation>
    <scope>NUCLEOTIDE SEQUENCE [LARGE SCALE GENOMIC DNA]</scope>
    <source>
        <strain evidence="2 3">DSM 28961</strain>
    </source>
</reference>
<keyword evidence="1" id="KW-0472">Membrane</keyword>
<feature type="transmembrane region" description="Helical" evidence="1">
    <location>
        <begin position="15"/>
        <end position="33"/>
    </location>
</feature>
<dbReference type="EMBL" id="JACBNY010000015">
    <property type="protein sequence ID" value="MBA0017136.1"/>
    <property type="molecule type" value="Genomic_DNA"/>
</dbReference>
<evidence type="ECO:0000313" key="3">
    <source>
        <dbReference type="Proteomes" id="UP000530186"/>
    </source>
</evidence>
<comment type="caution">
    <text evidence="2">The sequence shown here is derived from an EMBL/GenBank/DDBJ whole genome shotgun (WGS) entry which is preliminary data.</text>
</comment>
<sequence length="330" mass="37207">MNQTLKQNKKKHNRYIVLTGLTLIIGIILIAVYETSLGKNIKKEDVSSQSETLTKKAEENLTPAELNLTSTQNGREIKLTKFMATKKKFIFDYQFKLDDERLKELLTKQLAAGSNYQSIHFSLFADSDMSNDLVGGGISFPAFRIEGDTFYGTANFTYDSKKLPDDTNLTLQISQLSWEDWDERRTAEAQANVSEAGSSFTVPTALQYDGDWRFNITYQPLTQTSKPQITKVNNIEDIKADSDALQTTVAFTIPVRAETMPDLEIYKDGVKIKSPSFTTKPKGDKTQFKLSFDMSALDKTSIYKIQVNSVDEIKQQATEIGTFDMQNKVS</sequence>
<keyword evidence="1" id="KW-0812">Transmembrane</keyword>
<protein>
    <submittedName>
        <fullName evidence="2">Uncharacterized protein</fullName>
    </submittedName>
</protein>
<gene>
    <name evidence="2" type="ORF">HZR21_08390</name>
</gene>
<evidence type="ECO:0000256" key="1">
    <source>
        <dbReference type="SAM" id="Phobius"/>
    </source>
</evidence>
<dbReference type="GeneID" id="303195534"/>
<accession>A0A7V8N225</accession>
<proteinExistence type="predicted"/>